<dbReference type="SUPFAM" id="SSF52009">
    <property type="entry name" value="Phosphohistidine domain"/>
    <property type="match status" value="1"/>
</dbReference>
<dbReference type="STRING" id="29542.A6070_07250"/>
<dbReference type="Proteomes" id="UP000182264">
    <property type="component" value="Chromosome"/>
</dbReference>
<dbReference type="Gene3D" id="3.50.30.10">
    <property type="entry name" value="Phosphohistidine domain"/>
    <property type="match status" value="1"/>
</dbReference>
<dbReference type="Gene3D" id="3.30.470.20">
    <property type="entry name" value="ATP-grasp fold, B domain"/>
    <property type="match status" value="1"/>
</dbReference>
<accession>A0A1L3GIU5</accession>
<name>A0A1L3GIU5_SYNAC</name>
<dbReference type="GO" id="GO:0005524">
    <property type="term" value="F:ATP binding"/>
    <property type="evidence" value="ECO:0007669"/>
    <property type="project" value="InterPro"/>
</dbReference>
<dbReference type="AlphaFoldDB" id="A0A1L3GIU5"/>
<dbReference type="Pfam" id="PF01326">
    <property type="entry name" value="PPDK_N"/>
    <property type="match status" value="1"/>
</dbReference>
<dbReference type="PANTHER" id="PTHR43615">
    <property type="entry name" value="PHOSPHOENOLPYRUVATE SYNTHASE-RELATED"/>
    <property type="match status" value="1"/>
</dbReference>
<dbReference type="InterPro" id="IPR008279">
    <property type="entry name" value="PEP-util_enz_mobile_dom"/>
</dbReference>
<dbReference type="InterPro" id="IPR002192">
    <property type="entry name" value="PPDK_AMP/ATP-bd"/>
</dbReference>
<evidence type="ECO:0000313" key="3">
    <source>
        <dbReference type="EMBL" id="APG25866.1"/>
    </source>
</evidence>
<evidence type="ECO:0000259" key="1">
    <source>
        <dbReference type="Pfam" id="PF00391"/>
    </source>
</evidence>
<dbReference type="Gene3D" id="3.30.1490.20">
    <property type="entry name" value="ATP-grasp fold, A domain"/>
    <property type="match status" value="1"/>
</dbReference>
<dbReference type="OrthoDB" id="9765468at2"/>
<organism evidence="3 4">
    <name type="scientific">Syntrophotalea acetylenica</name>
    <name type="common">Pelobacter acetylenicus</name>
    <dbReference type="NCBI Taxonomy" id="29542"/>
    <lineage>
        <taxon>Bacteria</taxon>
        <taxon>Pseudomonadati</taxon>
        <taxon>Thermodesulfobacteriota</taxon>
        <taxon>Desulfuromonadia</taxon>
        <taxon>Desulfuromonadales</taxon>
        <taxon>Syntrophotaleaceae</taxon>
        <taxon>Syntrophotalea</taxon>
    </lineage>
</organism>
<dbReference type="RefSeq" id="WP_072287709.1">
    <property type="nucleotide sequence ID" value="NZ_CP015455.1"/>
</dbReference>
<sequence length="908" mass="102580">MKTLPYIVWNTDMVEEQTDSVMLLGGKAMGLHRLRNLGVDVPVWATVTSLFFRHLCSRDAGLQALLCDEEPEISAKAAALHEHIGALSIPEEGMDVLRSVWDTVSEQGRVPIAVRSSAADEDSMHLSFAGQMDSFLNVLSFAQFIEALRRCWASLFNERAVFYRQKSGLDCWSLQIAVVAQQMVEPDVSGVIFTANPLNGNRNEMLVCSTWGLGEGLVAGTLPADTYVLGAGGVCLRQTLAEKQQRVACHATGGTETVDLADDRHFQATLDDVWLQKLYRLATRVQTTAGRPMDIEFAVCKDTVYLLQARPVTALEDAAAEPSRDNPRIWDNANIVESYSGITTPLTFSFIRKAYFAVYWQFCRIMGVSSRTAFRNRHIFANMLGFIQGRVYYNLLNWYRLIGLLPGYKYNKSFMEQMMGLQVISSFSPEEESRNLVKKYLVHFPKMLWTGFRMLLNHFTLSRKIRAFHASFDHLYSRHASQNFQELSVFSLMEIYRELENKVLWNWKAPILNDFEAMVFFGLLQKLTAAWILDANGSLYNDLLCGEGGIKSTEVTDGLIQLAATIEADKELKATFLENPPSEILRRLQSDPSLSGFARLFGDYLENYGVRSIDEMKLESIPVKDDPTFCITVLQNYLRCGIPDSGKRKERDRHIRQQAEEAVRTRLQGKKCFRMVPQHIVYRWVLKNARAAVRNRENQRFARSQAYDVTRRIFRAIGQKWQMAGILDDREDIFYLDVEEIWSYIEGASTCPDLRQLANLRRKIFASYATATPDDHIETYGEVYRGGDYAGGQHEVDNAEQLQGLGCCRGVVENTVRIIRKPDADTRLDGEIMVAQQTDPGWIVLFPSISGLIVEKGSLLSHSAIVAREMGIPAVVGVKNATRLLRDGDRVRLDGSTGTITLMRQTGP</sequence>
<evidence type="ECO:0000259" key="2">
    <source>
        <dbReference type="Pfam" id="PF01326"/>
    </source>
</evidence>
<dbReference type="Pfam" id="PF00391">
    <property type="entry name" value="PEP-utilizers"/>
    <property type="match status" value="1"/>
</dbReference>
<evidence type="ECO:0008006" key="5">
    <source>
        <dbReference type="Google" id="ProtNLM"/>
    </source>
</evidence>
<gene>
    <name evidence="3" type="ORF">A7E75_13225</name>
</gene>
<reference evidence="3 4" key="1">
    <citation type="journal article" date="2017" name="Genome Announc.">
        <title>Complete Genome Sequences of Two Acetylene-Fermenting Pelobacter acetylenicus Strains.</title>
        <authorList>
            <person name="Sutton J.M."/>
            <person name="Baesman S.M."/>
            <person name="Fierst J.L."/>
            <person name="Poret-Peterson A.T."/>
            <person name="Oremland R.S."/>
            <person name="Dunlap D.S."/>
            <person name="Akob D.M."/>
        </authorList>
    </citation>
    <scope>NUCLEOTIDE SEQUENCE [LARGE SCALE GENOMIC DNA]</scope>
    <source>
        <strain evidence="3 4">DSM 3247</strain>
    </source>
</reference>
<feature type="domain" description="Pyruvate phosphate dikinase AMP/ATP-binding" evidence="2">
    <location>
        <begin position="22"/>
        <end position="324"/>
    </location>
</feature>
<dbReference type="EMBL" id="CP015518">
    <property type="protein sequence ID" value="APG25866.1"/>
    <property type="molecule type" value="Genomic_DNA"/>
</dbReference>
<dbReference type="GO" id="GO:0016301">
    <property type="term" value="F:kinase activity"/>
    <property type="evidence" value="ECO:0007669"/>
    <property type="project" value="InterPro"/>
</dbReference>
<protein>
    <recommendedName>
        <fullName evidence="5">Pyruvate, water dikinase</fullName>
    </recommendedName>
</protein>
<proteinExistence type="predicted"/>
<feature type="domain" description="PEP-utilising enzyme mobile" evidence="1">
    <location>
        <begin position="829"/>
        <end position="898"/>
    </location>
</feature>
<dbReference type="PANTHER" id="PTHR43615:SF1">
    <property type="entry name" value="PPDK_N DOMAIN-CONTAINING PROTEIN"/>
    <property type="match status" value="1"/>
</dbReference>
<dbReference type="InterPro" id="IPR051549">
    <property type="entry name" value="PEP_Utilizing_Enz"/>
</dbReference>
<evidence type="ECO:0000313" key="4">
    <source>
        <dbReference type="Proteomes" id="UP000182264"/>
    </source>
</evidence>
<dbReference type="InterPro" id="IPR036637">
    <property type="entry name" value="Phosphohistidine_dom_sf"/>
</dbReference>
<dbReference type="KEGG" id="pace:A6070_07250"/>
<dbReference type="InterPro" id="IPR013815">
    <property type="entry name" value="ATP_grasp_subdomain_1"/>
</dbReference>
<keyword evidence="4" id="KW-1185">Reference proteome</keyword>
<dbReference type="SUPFAM" id="SSF56059">
    <property type="entry name" value="Glutathione synthetase ATP-binding domain-like"/>
    <property type="match status" value="1"/>
</dbReference>